<dbReference type="EMBL" id="GIKN01003796">
    <property type="protein sequence ID" value="NIE46069.1"/>
    <property type="molecule type" value="Transcribed_RNA"/>
</dbReference>
<sequence length="206" mass="24056">MQIENDILVLLIIICYMTGSSQSIFIKENEFKVFLNTTQPIWTVNTTNKNNKNFCIVDVTTKMLEENILYCHSFYVDPTMKQKVSVEMEGAFKYSNKMLATPQGSKVVFRHKLLYLDVDNFCAVIKVTPKLPNRGQAWYDLRMWNASLVRYRRPSITCSHYFQLEAKHGRLAYEPVCQKLLYQVHPHQQKNLQGQKTPQTYKSTSV</sequence>
<feature type="signal peptide" evidence="1">
    <location>
        <begin position="1"/>
        <end position="23"/>
    </location>
</feature>
<name>A0A6G5A5K2_RHIMP</name>
<protein>
    <submittedName>
        <fullName evidence="2">Putative lipocalin lipocalin</fullName>
    </submittedName>
</protein>
<accession>A0A6G5A5K2</accession>
<evidence type="ECO:0000313" key="2">
    <source>
        <dbReference type="EMBL" id="NIE46069.1"/>
    </source>
</evidence>
<dbReference type="VEuPathDB" id="VectorBase:LOC119167333"/>
<keyword evidence="1" id="KW-0732">Signal</keyword>
<dbReference type="AlphaFoldDB" id="A0A6G5A5K2"/>
<proteinExistence type="predicted"/>
<evidence type="ECO:0000256" key="1">
    <source>
        <dbReference type="SAM" id="SignalP"/>
    </source>
</evidence>
<feature type="chain" id="PRO_5026276611" evidence="1">
    <location>
        <begin position="24"/>
        <end position="206"/>
    </location>
</feature>
<reference evidence="2" key="1">
    <citation type="submission" date="2020-03" db="EMBL/GenBank/DDBJ databases">
        <title>A transcriptome and proteome of the tick Rhipicephalus microplus shaped by the genetic composition of its hosts and developmental stage.</title>
        <authorList>
            <person name="Garcia G.R."/>
            <person name="Ribeiro J.M.C."/>
            <person name="Maruyama S.R."/>
            <person name="Gardinasse L.G."/>
            <person name="Nelson K."/>
            <person name="Ferreira B.R."/>
            <person name="Andrade T.G."/>
            <person name="Santos I.K.F.M."/>
        </authorList>
    </citation>
    <scope>NUCLEOTIDE SEQUENCE</scope>
    <source>
        <strain evidence="2">NSGR</strain>
        <tissue evidence="2">Salivary glands</tissue>
    </source>
</reference>
<dbReference type="OrthoDB" id="10535543at2759"/>
<organism evidence="2">
    <name type="scientific">Rhipicephalus microplus</name>
    <name type="common">Cattle tick</name>
    <name type="synonym">Boophilus microplus</name>
    <dbReference type="NCBI Taxonomy" id="6941"/>
    <lineage>
        <taxon>Eukaryota</taxon>
        <taxon>Metazoa</taxon>
        <taxon>Ecdysozoa</taxon>
        <taxon>Arthropoda</taxon>
        <taxon>Chelicerata</taxon>
        <taxon>Arachnida</taxon>
        <taxon>Acari</taxon>
        <taxon>Parasitiformes</taxon>
        <taxon>Ixodida</taxon>
        <taxon>Ixodoidea</taxon>
        <taxon>Ixodidae</taxon>
        <taxon>Rhipicephalinae</taxon>
        <taxon>Rhipicephalus</taxon>
        <taxon>Boophilus</taxon>
    </lineage>
</organism>